<evidence type="ECO:0000256" key="5">
    <source>
        <dbReference type="ARBA" id="ARBA00022989"/>
    </source>
</evidence>
<name>A0A2K2FSK6_9SPHN</name>
<dbReference type="RefSeq" id="WP_103099430.1">
    <property type="nucleotide sequence ID" value="NZ_LYMM01000106.1"/>
</dbReference>
<evidence type="ECO:0000256" key="6">
    <source>
        <dbReference type="ARBA" id="ARBA00023122"/>
    </source>
</evidence>
<dbReference type="GO" id="GO:0003677">
    <property type="term" value="F:DNA binding"/>
    <property type="evidence" value="ECO:0007669"/>
    <property type="project" value="UniProtKB-KW"/>
</dbReference>
<dbReference type="SMART" id="SM01091">
    <property type="entry name" value="CorC_HlyC"/>
    <property type="match status" value="1"/>
</dbReference>
<evidence type="ECO:0000256" key="9">
    <source>
        <dbReference type="PROSITE-ProRule" id="PRU01193"/>
    </source>
</evidence>
<evidence type="ECO:0000256" key="2">
    <source>
        <dbReference type="ARBA" id="ARBA00006446"/>
    </source>
</evidence>
<keyword evidence="7 9" id="KW-0472">Membrane</keyword>
<evidence type="ECO:0000256" key="10">
    <source>
        <dbReference type="SAM" id="Phobius"/>
    </source>
</evidence>
<sequence>MTPFPWTDVLIIIGLILLNGLFSMSELAIVSARTPRLKLSADKGSRAAQTAMDLAADPGRFLSTVQIGITLIGIIAGAYSGASLGQPVGDRLAMLGVPVRFAGELGFALVIIATTYASVVVGELVPKQLALRMAEPVAVIMAQPMSWLARIMGPFVWLLDRSSGLILRLFSIRTGDAERLTAEELQMIFAEATRTGVIEEEERAMMTGVMRLAERPVRELMTPRNQIDWIDADADETALRAKIAASPHSLLPVVAGDGAPDNVVGILKVKEVLAALIDGRTVEVRAMMRKAEVIPDQLDAMDALRKLQTAEVAMAVVHDEYGHLEGVVTPSDVLAALAGNFVSHQDEGDEPMVTEREDGSLLISGAMPADSLADRLGIALPEDRDFATVAGFVLHVLRKVPREGEHFTEQGWRVEVIDMDGLKIDKLLVSTAADAIEDDGVSGDG</sequence>
<dbReference type="AlphaFoldDB" id="A0A2K2FSK6"/>
<organism evidence="13 14">
    <name type="scientific">Novosphingobium guangzhouense</name>
    <dbReference type="NCBI Taxonomy" id="1850347"/>
    <lineage>
        <taxon>Bacteria</taxon>
        <taxon>Pseudomonadati</taxon>
        <taxon>Pseudomonadota</taxon>
        <taxon>Alphaproteobacteria</taxon>
        <taxon>Sphingomonadales</taxon>
        <taxon>Sphingomonadaceae</taxon>
        <taxon>Novosphingobium</taxon>
    </lineage>
</organism>
<keyword evidence="3 9" id="KW-0812">Transmembrane</keyword>
<dbReference type="PROSITE" id="PS51371">
    <property type="entry name" value="CBS"/>
    <property type="match status" value="2"/>
</dbReference>
<dbReference type="Pfam" id="PF01595">
    <property type="entry name" value="CNNM"/>
    <property type="match status" value="1"/>
</dbReference>
<evidence type="ECO:0000256" key="3">
    <source>
        <dbReference type="ARBA" id="ARBA00022692"/>
    </source>
</evidence>
<dbReference type="PANTHER" id="PTHR22777">
    <property type="entry name" value="HEMOLYSIN-RELATED"/>
    <property type="match status" value="1"/>
</dbReference>
<feature type="transmembrane region" description="Helical" evidence="10">
    <location>
        <begin position="105"/>
        <end position="125"/>
    </location>
</feature>
<comment type="similarity">
    <text evidence="2">Belongs to the UPF0053 family. Hemolysin C subfamily.</text>
</comment>
<dbReference type="Pfam" id="PF00571">
    <property type="entry name" value="CBS"/>
    <property type="match status" value="1"/>
</dbReference>
<comment type="caution">
    <text evidence="13">The sequence shown here is derived from an EMBL/GenBank/DDBJ whole genome shotgun (WGS) entry which is preliminary data.</text>
</comment>
<keyword evidence="5 9" id="KW-1133">Transmembrane helix</keyword>
<protein>
    <submittedName>
        <fullName evidence="13">DNA-binding protein</fullName>
    </submittedName>
</protein>
<evidence type="ECO:0000256" key="4">
    <source>
        <dbReference type="ARBA" id="ARBA00022737"/>
    </source>
</evidence>
<reference evidence="13 14" key="1">
    <citation type="submission" date="2016-05" db="EMBL/GenBank/DDBJ databases">
        <title>Complete genome sequence of Novosphingobium guangzhouense SA925(T).</title>
        <authorList>
            <person name="Sha S."/>
        </authorList>
    </citation>
    <scope>NUCLEOTIDE SEQUENCE [LARGE SCALE GENOMIC DNA]</scope>
    <source>
        <strain evidence="13 14">SA925</strain>
    </source>
</reference>
<dbReference type="CDD" id="cd04590">
    <property type="entry name" value="CBS_pair_CorC_HlyC_assoc"/>
    <property type="match status" value="1"/>
</dbReference>
<dbReference type="InterPro" id="IPR046342">
    <property type="entry name" value="CBS_dom_sf"/>
</dbReference>
<dbReference type="Gene3D" id="3.30.465.10">
    <property type="match status" value="1"/>
</dbReference>
<accession>A0A2K2FSK6</accession>
<evidence type="ECO:0000256" key="8">
    <source>
        <dbReference type="PROSITE-ProRule" id="PRU00703"/>
    </source>
</evidence>
<dbReference type="InterPro" id="IPR016169">
    <property type="entry name" value="FAD-bd_PCMH_sub2"/>
</dbReference>
<gene>
    <name evidence="13" type="ORF">A8V01_11950</name>
</gene>
<dbReference type="Proteomes" id="UP000236327">
    <property type="component" value="Unassembled WGS sequence"/>
</dbReference>
<dbReference type="PANTHER" id="PTHR22777:SF17">
    <property type="entry name" value="UPF0053 PROTEIN SLL0260"/>
    <property type="match status" value="1"/>
</dbReference>
<keyword evidence="14" id="KW-1185">Reference proteome</keyword>
<keyword evidence="13" id="KW-0238">DNA-binding</keyword>
<feature type="transmembrane region" description="Helical" evidence="10">
    <location>
        <begin position="61"/>
        <end position="85"/>
    </location>
</feature>
<dbReference type="InterPro" id="IPR005170">
    <property type="entry name" value="Transptr-assoc_dom"/>
</dbReference>
<dbReference type="PROSITE" id="PS51846">
    <property type="entry name" value="CNNM"/>
    <property type="match status" value="1"/>
</dbReference>
<feature type="domain" description="CNNM transmembrane" evidence="12">
    <location>
        <begin position="1"/>
        <end position="202"/>
    </location>
</feature>
<dbReference type="InterPro" id="IPR000644">
    <property type="entry name" value="CBS_dom"/>
</dbReference>
<dbReference type="InterPro" id="IPR044751">
    <property type="entry name" value="Ion_transp-like_CBS"/>
</dbReference>
<dbReference type="Pfam" id="PF03471">
    <property type="entry name" value="CorC_HlyC"/>
    <property type="match status" value="1"/>
</dbReference>
<dbReference type="SUPFAM" id="SSF54631">
    <property type="entry name" value="CBS-domain pair"/>
    <property type="match status" value="1"/>
</dbReference>
<dbReference type="InterPro" id="IPR036318">
    <property type="entry name" value="FAD-bd_PCMH-like_sf"/>
</dbReference>
<dbReference type="GO" id="GO:0050660">
    <property type="term" value="F:flavin adenine dinucleotide binding"/>
    <property type="evidence" value="ECO:0007669"/>
    <property type="project" value="InterPro"/>
</dbReference>
<evidence type="ECO:0000256" key="1">
    <source>
        <dbReference type="ARBA" id="ARBA00004141"/>
    </source>
</evidence>
<evidence type="ECO:0000259" key="12">
    <source>
        <dbReference type="PROSITE" id="PS51846"/>
    </source>
</evidence>
<dbReference type="GO" id="GO:0005886">
    <property type="term" value="C:plasma membrane"/>
    <property type="evidence" value="ECO:0007669"/>
    <property type="project" value="TreeGrafter"/>
</dbReference>
<feature type="domain" description="CBS" evidence="11">
    <location>
        <begin position="287"/>
        <end position="347"/>
    </location>
</feature>
<dbReference type="SUPFAM" id="SSF56176">
    <property type="entry name" value="FAD-binding/transporter-associated domain-like"/>
    <property type="match status" value="1"/>
</dbReference>
<dbReference type="Gene3D" id="3.10.580.10">
    <property type="entry name" value="CBS-domain"/>
    <property type="match status" value="1"/>
</dbReference>
<keyword evidence="6 8" id="KW-0129">CBS domain</keyword>
<evidence type="ECO:0000313" key="14">
    <source>
        <dbReference type="Proteomes" id="UP000236327"/>
    </source>
</evidence>
<dbReference type="OrthoDB" id="9805314at2"/>
<evidence type="ECO:0000259" key="11">
    <source>
        <dbReference type="PROSITE" id="PS51371"/>
    </source>
</evidence>
<feature type="transmembrane region" description="Helical" evidence="10">
    <location>
        <begin position="6"/>
        <end position="30"/>
    </location>
</feature>
<evidence type="ECO:0000313" key="13">
    <source>
        <dbReference type="EMBL" id="PNU01766.1"/>
    </source>
</evidence>
<comment type="subcellular location">
    <subcellularLocation>
        <location evidence="1">Membrane</location>
        <topology evidence="1">Multi-pass membrane protein</topology>
    </subcellularLocation>
</comment>
<dbReference type="EMBL" id="LYMM01000106">
    <property type="protein sequence ID" value="PNU01766.1"/>
    <property type="molecule type" value="Genomic_DNA"/>
</dbReference>
<feature type="domain" description="CBS" evidence="11">
    <location>
        <begin position="221"/>
        <end position="282"/>
    </location>
</feature>
<feature type="transmembrane region" description="Helical" evidence="10">
    <location>
        <begin position="137"/>
        <end position="159"/>
    </location>
</feature>
<keyword evidence="4" id="KW-0677">Repeat</keyword>
<evidence type="ECO:0000256" key="7">
    <source>
        <dbReference type="ARBA" id="ARBA00023136"/>
    </source>
</evidence>
<dbReference type="InterPro" id="IPR002550">
    <property type="entry name" value="CNNM"/>
</dbReference>
<proteinExistence type="inferred from homology"/>